<protein>
    <submittedName>
        <fullName evidence="6">16S rRNA (Cytosine(1402)-N(4))-methyltransferase</fullName>
    </submittedName>
</protein>
<dbReference type="SUPFAM" id="SSF53335">
    <property type="entry name" value="S-adenosyl-L-methionine-dependent methyltransferases"/>
    <property type="match status" value="1"/>
</dbReference>
<dbReference type="Gene3D" id="1.10.150.170">
    <property type="entry name" value="Putative methyltransferase TM0872, insert domain"/>
    <property type="match status" value="1"/>
</dbReference>
<proteinExistence type="inferred from homology"/>
<evidence type="ECO:0000256" key="1">
    <source>
        <dbReference type="ARBA" id="ARBA00010396"/>
    </source>
</evidence>
<evidence type="ECO:0000256" key="3">
    <source>
        <dbReference type="ARBA" id="ARBA00022603"/>
    </source>
</evidence>
<evidence type="ECO:0000256" key="2">
    <source>
        <dbReference type="ARBA" id="ARBA00022552"/>
    </source>
</evidence>
<dbReference type="Proteomes" id="UP000229753">
    <property type="component" value="Unassembled WGS sequence"/>
</dbReference>
<dbReference type="GO" id="GO:0071424">
    <property type="term" value="F:rRNA (cytosine-N4-)-methyltransferase activity"/>
    <property type="evidence" value="ECO:0007669"/>
    <property type="project" value="TreeGrafter"/>
</dbReference>
<comment type="similarity">
    <text evidence="1">Belongs to the methyltransferase superfamily. RsmH family.</text>
</comment>
<keyword evidence="4 6" id="KW-0808">Transferase</keyword>
<dbReference type="EMBL" id="PFNO01000094">
    <property type="protein sequence ID" value="PIZ48871.1"/>
    <property type="molecule type" value="Genomic_DNA"/>
</dbReference>
<name>A0A2M7TMV0_9BACT</name>
<dbReference type="InterPro" id="IPR023397">
    <property type="entry name" value="SAM-dep_MeTrfase_MraW_recog"/>
</dbReference>
<keyword evidence="2" id="KW-0698">rRNA processing</keyword>
<keyword evidence="5" id="KW-0949">S-adenosyl-L-methionine</keyword>
<dbReference type="NCBIfam" id="TIGR00006">
    <property type="entry name" value="16S rRNA (cytosine(1402)-N(4))-methyltransferase RsmH"/>
    <property type="match status" value="1"/>
</dbReference>
<dbReference type="Gene3D" id="3.40.50.150">
    <property type="entry name" value="Vaccinia Virus protein VP39"/>
    <property type="match status" value="1"/>
</dbReference>
<evidence type="ECO:0000256" key="5">
    <source>
        <dbReference type="ARBA" id="ARBA00022691"/>
    </source>
</evidence>
<dbReference type="AlphaFoldDB" id="A0A2M7TMV0"/>
<dbReference type="InterPro" id="IPR029063">
    <property type="entry name" value="SAM-dependent_MTases_sf"/>
</dbReference>
<keyword evidence="3 6" id="KW-0489">Methyltransferase</keyword>
<evidence type="ECO:0000313" key="6">
    <source>
        <dbReference type="EMBL" id="PIZ48871.1"/>
    </source>
</evidence>
<dbReference type="Pfam" id="PF01795">
    <property type="entry name" value="Methyltransf_5"/>
    <property type="match status" value="1"/>
</dbReference>
<accession>A0A2M7TMV0</accession>
<comment type="caution">
    <text evidence="6">The sequence shown here is derived from an EMBL/GenBank/DDBJ whole genome shotgun (WGS) entry which is preliminary data.</text>
</comment>
<reference evidence="7" key="1">
    <citation type="submission" date="2017-09" db="EMBL/GenBank/DDBJ databases">
        <title>Depth-based differentiation of microbial function through sediment-hosted aquifers and enrichment of novel symbionts in the deep terrestrial subsurface.</title>
        <authorList>
            <person name="Probst A.J."/>
            <person name="Ladd B."/>
            <person name="Jarett J.K."/>
            <person name="Geller-Mcgrath D.E."/>
            <person name="Sieber C.M.K."/>
            <person name="Emerson J.B."/>
            <person name="Anantharaman K."/>
            <person name="Thomas B.C."/>
            <person name="Malmstrom R."/>
            <person name="Stieglmeier M."/>
            <person name="Klingl A."/>
            <person name="Woyke T."/>
            <person name="Ryan C.M."/>
            <person name="Banfield J.F."/>
        </authorList>
    </citation>
    <scope>NUCLEOTIDE SEQUENCE [LARGE SCALE GENOMIC DNA]</scope>
</reference>
<dbReference type="PANTHER" id="PTHR11265:SF0">
    <property type="entry name" value="12S RRNA N4-METHYLCYTIDINE METHYLTRANSFERASE"/>
    <property type="match status" value="1"/>
</dbReference>
<evidence type="ECO:0000256" key="4">
    <source>
        <dbReference type="ARBA" id="ARBA00022679"/>
    </source>
</evidence>
<dbReference type="SUPFAM" id="SSF81799">
    <property type="entry name" value="Putative methyltransferase TM0872, insert domain"/>
    <property type="match status" value="1"/>
</dbReference>
<evidence type="ECO:0000313" key="7">
    <source>
        <dbReference type="Proteomes" id="UP000229753"/>
    </source>
</evidence>
<sequence>MSSESRIIDATLGTGGHTLKLLEAQVKVLGIESDSKILEIAKERLIKFNCLLVHGNFKDIDRIAKENGFNKIDGILFDLGVSNLQLMDEARGFSFSNPGAQLDMRIDKDFQGITGANLLNVLRKDQLENMFSKVMDKGSSRWLAKRVLGKREMEPIKTVGDFLEVCEGLRGKARLNQATLPFLALRIAVNSELENLKEALPKAFDLLGVGGKLLVITFHSKEEEVVKSFSKNFVGPIKPTMDEIEKNPRARSAELFVLIKK</sequence>
<gene>
    <name evidence="6" type="primary">mraW</name>
    <name evidence="6" type="ORF">COY29_02860</name>
</gene>
<dbReference type="GO" id="GO:0005737">
    <property type="term" value="C:cytoplasm"/>
    <property type="evidence" value="ECO:0007669"/>
    <property type="project" value="TreeGrafter"/>
</dbReference>
<dbReference type="GO" id="GO:0070475">
    <property type="term" value="P:rRNA base methylation"/>
    <property type="evidence" value="ECO:0007669"/>
    <property type="project" value="TreeGrafter"/>
</dbReference>
<dbReference type="InterPro" id="IPR002903">
    <property type="entry name" value="RsmH"/>
</dbReference>
<organism evidence="6 7">
    <name type="scientific">Candidatus Woesebacteria bacterium CG_4_10_14_0_2_um_filter_39_14</name>
    <dbReference type="NCBI Taxonomy" id="1975054"/>
    <lineage>
        <taxon>Bacteria</taxon>
        <taxon>Candidatus Woeseibacteriota</taxon>
    </lineage>
</organism>
<dbReference type="PANTHER" id="PTHR11265">
    <property type="entry name" value="S-ADENOSYL-METHYLTRANSFERASE MRAW"/>
    <property type="match status" value="1"/>
</dbReference>